<dbReference type="AlphaFoldDB" id="A0A7M4DPX2"/>
<name>A0A7M4DPX2_9MICO</name>
<comment type="caution">
    <text evidence="1">The sequence shown here is derived from an EMBL/GenBank/DDBJ whole genome shotgun (WGS) entry which is preliminary data.</text>
</comment>
<sequence length="178" mass="19573">MVMTHEQLPDPVTIELLDWIQHTTEHIRGSAQGLTETQVRIPVAPSGWSVAGLVGHVRDSTSFWLHNVVAGHPMDFQEDTAWDNDPDVPFATLLEDLRRTTGAEARAAVEHIASESAPLWWPEGAWGGYRQSTVRGVLLHLFNDNAAHTGQLDIAREHIDGGVWDFGLNGVRVAGSQT</sequence>
<dbReference type="InterPro" id="IPR007061">
    <property type="entry name" value="MST-like"/>
</dbReference>
<gene>
    <name evidence="1" type="ORF">HALOF300_04208</name>
</gene>
<accession>A0A7M4DPX2</accession>
<keyword evidence="2" id="KW-1185">Reference proteome</keyword>
<dbReference type="Proteomes" id="UP000419743">
    <property type="component" value="Unassembled WGS sequence"/>
</dbReference>
<dbReference type="InterPro" id="IPR034660">
    <property type="entry name" value="DinB/YfiT-like"/>
</dbReference>
<organism evidence="1 2">
    <name type="scientific">Occultella aeris</name>
    <dbReference type="NCBI Taxonomy" id="2761496"/>
    <lineage>
        <taxon>Bacteria</taxon>
        <taxon>Bacillati</taxon>
        <taxon>Actinomycetota</taxon>
        <taxon>Actinomycetes</taxon>
        <taxon>Micrococcales</taxon>
        <taxon>Ruaniaceae</taxon>
        <taxon>Occultella</taxon>
    </lineage>
</organism>
<dbReference type="Gene3D" id="1.20.120.450">
    <property type="entry name" value="dinb family like domain"/>
    <property type="match status" value="1"/>
</dbReference>
<dbReference type="Pfam" id="PF04978">
    <property type="entry name" value="MST"/>
    <property type="match status" value="1"/>
</dbReference>
<proteinExistence type="predicted"/>
<dbReference type="EMBL" id="CACRYJ010000059">
    <property type="protein sequence ID" value="VZO39516.1"/>
    <property type="molecule type" value="Genomic_DNA"/>
</dbReference>
<evidence type="ECO:0000313" key="2">
    <source>
        <dbReference type="Proteomes" id="UP000419743"/>
    </source>
</evidence>
<protein>
    <submittedName>
        <fullName evidence="1">DinB family protein</fullName>
    </submittedName>
</protein>
<evidence type="ECO:0000313" key="1">
    <source>
        <dbReference type="EMBL" id="VZO39516.1"/>
    </source>
</evidence>
<dbReference type="SUPFAM" id="SSF109854">
    <property type="entry name" value="DinB/YfiT-like putative metalloenzymes"/>
    <property type="match status" value="1"/>
</dbReference>
<reference evidence="1 2" key="1">
    <citation type="submission" date="2019-11" db="EMBL/GenBank/DDBJ databases">
        <authorList>
            <person name="Criscuolo A."/>
        </authorList>
    </citation>
    <scope>NUCLEOTIDE SEQUENCE [LARGE SCALE GENOMIC DNA]</scope>
    <source>
        <strain evidence="1">CIP111667</strain>
    </source>
</reference>